<dbReference type="InterPro" id="IPR040497">
    <property type="entry name" value="Glyco_transf_24"/>
</dbReference>
<dbReference type="InterPro" id="IPR040694">
    <property type="entry name" value="UGGT_TRXL_2"/>
</dbReference>
<evidence type="ECO:0000256" key="7">
    <source>
        <dbReference type="ARBA" id="ARBA00022824"/>
    </source>
</evidence>
<organism evidence="16 17">
    <name type="scientific">Vanrija pseudolonga</name>
    <dbReference type="NCBI Taxonomy" id="143232"/>
    <lineage>
        <taxon>Eukaryota</taxon>
        <taxon>Fungi</taxon>
        <taxon>Dikarya</taxon>
        <taxon>Basidiomycota</taxon>
        <taxon>Agaricomycotina</taxon>
        <taxon>Tremellomycetes</taxon>
        <taxon>Trichosporonales</taxon>
        <taxon>Trichosporonaceae</taxon>
        <taxon>Vanrija</taxon>
    </lineage>
</organism>
<dbReference type="Pfam" id="PF18400">
    <property type="entry name" value="Thioredoxin_12"/>
    <property type="match status" value="1"/>
</dbReference>
<comment type="subcellular location">
    <subcellularLocation>
        <location evidence="2">Endoplasmic reticulum lumen</location>
    </subcellularLocation>
</comment>
<dbReference type="PANTHER" id="PTHR11226">
    <property type="entry name" value="UDP-GLUCOSE GLYCOPROTEIN:GLUCOSYLTRANSFERASE"/>
    <property type="match status" value="1"/>
</dbReference>
<comment type="cofactor">
    <cofactor evidence="1">
        <name>Ca(2+)</name>
        <dbReference type="ChEBI" id="CHEBI:29108"/>
    </cofactor>
</comment>
<dbReference type="InterPro" id="IPR040692">
    <property type="entry name" value="UGGT_TRXL_3"/>
</dbReference>
<evidence type="ECO:0000256" key="4">
    <source>
        <dbReference type="ARBA" id="ARBA00006351"/>
    </source>
</evidence>
<keyword evidence="8" id="KW-0325">Glycoprotein</keyword>
<feature type="domain" description="UGGT thioredoxin-like" evidence="11">
    <location>
        <begin position="33"/>
        <end position="225"/>
    </location>
</feature>
<evidence type="ECO:0000256" key="2">
    <source>
        <dbReference type="ARBA" id="ARBA00004319"/>
    </source>
</evidence>
<dbReference type="Proteomes" id="UP000827549">
    <property type="component" value="Chromosome 3"/>
</dbReference>
<dbReference type="InterPro" id="IPR009448">
    <property type="entry name" value="UDP-g_GGtrans"/>
</dbReference>
<dbReference type="InterPro" id="IPR029044">
    <property type="entry name" value="Nucleotide-diphossugar_trans"/>
</dbReference>
<evidence type="ECO:0000256" key="6">
    <source>
        <dbReference type="ARBA" id="ARBA00022729"/>
    </source>
</evidence>
<keyword evidence="17" id="KW-1185">Reference proteome</keyword>
<feature type="domain" description="Glucosyltransferase 24 catalytic" evidence="15">
    <location>
        <begin position="1248"/>
        <end position="1513"/>
    </location>
</feature>
<reference evidence="16" key="1">
    <citation type="submission" date="2023-10" db="EMBL/GenBank/DDBJ databases">
        <authorList>
            <person name="Noh H."/>
        </authorList>
    </citation>
    <scope>NUCLEOTIDE SEQUENCE</scope>
    <source>
        <strain evidence="16">DUCC4014</strain>
    </source>
</reference>
<protein>
    <submittedName>
        <fullName evidence="16">UDP-glucose:glycoprotein glucosyltransferase</fullName>
    </submittedName>
</protein>
<feature type="domain" description="UDP-glucose:glycoprotein glucosyltransferase thioredoxin-like" evidence="14">
    <location>
        <begin position="708"/>
        <end position="931"/>
    </location>
</feature>
<feature type="domain" description="UGGT thioredoxin-like" evidence="12">
    <location>
        <begin position="287"/>
        <end position="414"/>
    </location>
</feature>
<evidence type="ECO:0000313" key="16">
    <source>
        <dbReference type="EMBL" id="WOO81064.1"/>
    </source>
</evidence>
<evidence type="ECO:0000256" key="3">
    <source>
        <dbReference type="ARBA" id="ARBA00004922"/>
    </source>
</evidence>
<dbReference type="Pfam" id="PF18403">
    <property type="entry name" value="Thioredoxin_15"/>
    <property type="match status" value="1"/>
</dbReference>
<dbReference type="GeneID" id="87807830"/>
<dbReference type="Pfam" id="PF18401">
    <property type="entry name" value="Thioredoxin_13"/>
    <property type="match status" value="1"/>
</dbReference>
<sequence>MKWIASALGVAAVLRGTGATAPFSVSAETSWSAPPLSLEILETIYDERPEVYFPLLRLLTTHAQALGANASAKDVLEQALSLIETHALLPLPSEQSTFNLGLALHAAAPRVEAAFSAYSAVDEAALGVAECDAWVEWRGKGFCGVDELRRDIELSIDDEAHVASKTAYSPLPFDRASNPAAKAHAIFYYSPSAAALPLLTYLDAHAASYPSFQYVVRYRPTAADRERTARTPLAGYGVEMALKNTDYLVVDDRAGGNGGNAQATFEAKSNSSQPFAAVFGTDPWAELAVPLTPAEAKDLGLQAIALIKRSEDPLEAFIALSQDLPKYTAALARHVDVPANIRERAERLSVQHPIGPSFYLNGRLLKDTDLTAFGLLKAIREERHYITSLLSLGFTPEQAFNIISDPIIGQAQAEDDPLDGIVDASDRLEGQPVITWLNDLETDRQYQQWPKDIGGYLRPMYPGQLHLISRNTWNVVLVIDLATLKGLDVILGSVSTLLGRSIPLHIGIVPMFDNVDETSGKIAKAYYYLDVNLGSATAREFLLSTARKSNGELVITETMARDGYAKTLDNSDTTGELLSFDDLQASPIVDKLIDANQAYAARLGATKQESASGHFFLNGKHTVLSQGWTQELQSGIMAQLQYLQEAIASGYPIDPETIGYYFYDLPTTATRRNKFIVPSPGVNQLLSFNLMDVFKGLELTLMHEFIYPSKTENKAVPLTTWIVGDLDSAESRALIENALVHLQDKRCSSRLGFVHVPTAGTALPAGAPRLSTFLHQLIFNAKLNDVTPEAFSEYLKELDALTDNVDQDGKITADGTDAELDEEGRPLNSFTSGGWFATDNAAAAEFWKMGAGVAEHLKIQGSQPHILINGRLIGPVTADDFKRADLQALEQYELRKRVHPLIALLDTYLDDADQMPPASLANVFAVTSSVVSSSYMPQGAEGIFTPLRGARTRGYDQLDDDDISFSVGDPDSALLRAAVIIDPISEQAQKWSALLDLLSDIDHVAIKVYFDPNIAAKEVKVKRFYRSSLRSKLSFDVDGNEVAPLVTFEDMPSKPIYTLAMDVPGSWIVRPKESFLDLDNLLLGNLQEPTHVRFDLQQLVIDGHAREASNSPPRGLQLQLLDGDKIASDTQVMANLGYFQFKATPGVYQLAIRPGRGEEVFELTSAGADGWDSPTVQESGVGIPLAAFDGVTLYPRFSRRPGMEKADVLASAEVSHPTGFVGSVFGRMKEMVGLSPAVTKPASRHADINIFTVASGLLYERFASIMILSVMKHTESTVKFWFIENFLSPTFINFLPHLAKEYGFDYELVTYKWPHWLRAQTEKQRIIWAYKILFLDVLFPMDLDKVIFVDADQIVRVDMKELVDLDIKGHVYGYPPMGDDREEMEGFRFWKTGYWKNELRGRPYHISALYVVDLKRFRQFAAGDRLRGQYHALSADPNSLANLDQDLPNSMQDVIPIFTLDQEWLWCQTWCSDESLARAKTIDLCQNPLTKEPKLVRARQIPEWDTYDREIAAFAASLESGAGALAANVDDLASGPVGGSGKAKAGDEPKAAEDKPAAQEETEDKTSGHIDDEL</sequence>
<evidence type="ECO:0000259" key="12">
    <source>
        <dbReference type="Pfam" id="PF18401"/>
    </source>
</evidence>
<comment type="similarity">
    <text evidence="4">Belongs to the glycosyltransferase 8 family.</text>
</comment>
<dbReference type="InterPro" id="IPR040525">
    <property type="entry name" value="UGGT_TRXL_4"/>
</dbReference>
<feature type="chain" id="PRO_5042200013" evidence="10">
    <location>
        <begin position="20"/>
        <end position="1574"/>
    </location>
</feature>
<evidence type="ECO:0000256" key="9">
    <source>
        <dbReference type="SAM" id="MobiDB-lite"/>
    </source>
</evidence>
<keyword evidence="7" id="KW-0256">Endoplasmic reticulum</keyword>
<dbReference type="Pfam" id="PF18404">
    <property type="entry name" value="Glyco_transf_24"/>
    <property type="match status" value="1"/>
</dbReference>
<dbReference type="PANTHER" id="PTHR11226:SF0">
    <property type="entry name" value="UDP-GLUCOSE:GLYCOPROTEIN GLUCOSYLTRANSFERASE"/>
    <property type="match status" value="1"/>
</dbReference>
<name>A0AAF0YA99_9TREE</name>
<proteinExistence type="inferred from homology"/>
<evidence type="ECO:0000256" key="8">
    <source>
        <dbReference type="ARBA" id="ARBA00023180"/>
    </source>
</evidence>
<dbReference type="FunFam" id="3.90.550.10:FF:000065">
    <property type="entry name" value="UDP-glucose:glycoprotein glucosyltransferase, putative"/>
    <property type="match status" value="1"/>
</dbReference>
<dbReference type="InterPro" id="IPR040693">
    <property type="entry name" value="UGGT_TRXL_1"/>
</dbReference>
<dbReference type="SUPFAM" id="SSF53448">
    <property type="entry name" value="Nucleotide-diphospho-sugar transferases"/>
    <property type="match status" value="1"/>
</dbReference>
<evidence type="ECO:0000259" key="13">
    <source>
        <dbReference type="Pfam" id="PF18402"/>
    </source>
</evidence>
<dbReference type="CDD" id="cd06432">
    <property type="entry name" value="GT8_HUGT1_C_like"/>
    <property type="match status" value="1"/>
</dbReference>
<feature type="domain" description="UGGT thioredoxin-like" evidence="13">
    <location>
        <begin position="422"/>
        <end position="676"/>
    </location>
</feature>
<feature type="signal peptide" evidence="10">
    <location>
        <begin position="1"/>
        <end position="19"/>
    </location>
</feature>
<evidence type="ECO:0000313" key="17">
    <source>
        <dbReference type="Proteomes" id="UP000827549"/>
    </source>
</evidence>
<dbReference type="GO" id="GO:0036503">
    <property type="term" value="P:ERAD pathway"/>
    <property type="evidence" value="ECO:0007669"/>
    <property type="project" value="TreeGrafter"/>
</dbReference>
<evidence type="ECO:0000259" key="14">
    <source>
        <dbReference type="Pfam" id="PF18403"/>
    </source>
</evidence>
<evidence type="ECO:0000256" key="5">
    <source>
        <dbReference type="ARBA" id="ARBA00022679"/>
    </source>
</evidence>
<dbReference type="GO" id="GO:0018279">
    <property type="term" value="P:protein N-linked glycosylation via asparagine"/>
    <property type="evidence" value="ECO:0007669"/>
    <property type="project" value="TreeGrafter"/>
</dbReference>
<dbReference type="GO" id="GO:0051082">
    <property type="term" value="F:unfolded protein binding"/>
    <property type="evidence" value="ECO:0007669"/>
    <property type="project" value="TreeGrafter"/>
</dbReference>
<feature type="region of interest" description="Disordered" evidence="9">
    <location>
        <begin position="1530"/>
        <end position="1574"/>
    </location>
</feature>
<evidence type="ECO:0000256" key="1">
    <source>
        <dbReference type="ARBA" id="ARBA00001913"/>
    </source>
</evidence>
<dbReference type="GO" id="GO:0005788">
    <property type="term" value="C:endoplasmic reticulum lumen"/>
    <property type="evidence" value="ECO:0007669"/>
    <property type="project" value="UniProtKB-SubCell"/>
</dbReference>
<dbReference type="GO" id="GO:0003980">
    <property type="term" value="F:UDP-glucose:glycoprotein glucosyltransferase activity"/>
    <property type="evidence" value="ECO:0007669"/>
    <property type="project" value="InterPro"/>
</dbReference>
<keyword evidence="6 10" id="KW-0732">Signal</keyword>
<dbReference type="Pfam" id="PF18402">
    <property type="entry name" value="Thioredoxin_14"/>
    <property type="match status" value="1"/>
</dbReference>
<evidence type="ECO:0000256" key="10">
    <source>
        <dbReference type="SAM" id="SignalP"/>
    </source>
</evidence>
<evidence type="ECO:0000259" key="11">
    <source>
        <dbReference type="Pfam" id="PF18400"/>
    </source>
</evidence>
<accession>A0AAF0YA99</accession>
<dbReference type="Gene3D" id="3.90.550.10">
    <property type="entry name" value="Spore Coat Polysaccharide Biosynthesis Protein SpsA, Chain A"/>
    <property type="match status" value="1"/>
</dbReference>
<dbReference type="Pfam" id="PF06427">
    <property type="entry name" value="UDP-g_GGTase"/>
    <property type="match status" value="1"/>
</dbReference>
<comment type="pathway">
    <text evidence="3">Protein modification; protein glycosylation.</text>
</comment>
<gene>
    <name evidence="16" type="primary">gpt1</name>
    <name evidence="16" type="ORF">LOC62_03G004592</name>
</gene>
<dbReference type="RefSeq" id="XP_062627096.1">
    <property type="nucleotide sequence ID" value="XM_062771112.1"/>
</dbReference>
<evidence type="ECO:0000259" key="15">
    <source>
        <dbReference type="Pfam" id="PF18404"/>
    </source>
</evidence>
<dbReference type="EMBL" id="CP086716">
    <property type="protein sequence ID" value="WOO81064.1"/>
    <property type="molecule type" value="Genomic_DNA"/>
</dbReference>
<feature type="compositionally biased region" description="Basic and acidic residues" evidence="9">
    <location>
        <begin position="1544"/>
        <end position="1574"/>
    </location>
</feature>
<keyword evidence="5" id="KW-0808">Transferase</keyword>